<keyword evidence="1 4" id="KW-0808">Transferase</keyword>
<keyword evidence="1" id="KW-0067">ATP-binding</keyword>
<comment type="function">
    <text evidence="1">Catalyzes the ATP-dependent phosphorylation of thiamine-monophosphate (TMP) to form thiamine-pyrophosphate (TPP), the active form of vitamin B1.</text>
</comment>
<organism evidence="4 5">
    <name type="scientific">Paenactinomyces guangxiensis</name>
    <dbReference type="NCBI Taxonomy" id="1490290"/>
    <lineage>
        <taxon>Bacteria</taxon>
        <taxon>Bacillati</taxon>
        <taxon>Bacillota</taxon>
        <taxon>Bacilli</taxon>
        <taxon>Bacillales</taxon>
        <taxon>Thermoactinomycetaceae</taxon>
        <taxon>Paenactinomyces</taxon>
    </lineage>
</organism>
<dbReference type="PIRSF" id="PIRSF005303">
    <property type="entry name" value="Thiam_monoph_kin"/>
    <property type="match status" value="1"/>
</dbReference>
<keyword evidence="1" id="KW-0547">Nucleotide-binding</keyword>
<accession>A0A7W2A8F9</accession>
<feature type="binding site" evidence="1">
    <location>
        <position position="142"/>
    </location>
    <ligand>
        <name>ATP</name>
        <dbReference type="ChEBI" id="CHEBI:30616"/>
    </ligand>
</feature>
<dbReference type="Pfam" id="PF02769">
    <property type="entry name" value="AIRS_C"/>
    <property type="match status" value="1"/>
</dbReference>
<dbReference type="GO" id="GO:0009228">
    <property type="term" value="P:thiamine biosynthetic process"/>
    <property type="evidence" value="ECO:0007669"/>
    <property type="project" value="UniProtKB-KW"/>
</dbReference>
<feature type="binding site" evidence="1">
    <location>
        <position position="68"/>
    </location>
    <ligand>
        <name>Mg(2+)</name>
        <dbReference type="ChEBI" id="CHEBI:18420"/>
        <label>3</label>
    </ligand>
</feature>
<evidence type="ECO:0000259" key="3">
    <source>
        <dbReference type="Pfam" id="PF02769"/>
    </source>
</evidence>
<comment type="caution">
    <text evidence="1">Lacks conserved residue(s) required for the propagation of feature annotation.</text>
</comment>
<feature type="domain" description="PurM-like N-terminal" evidence="2">
    <location>
        <begin position="20"/>
        <end position="134"/>
    </location>
</feature>
<dbReference type="GO" id="GO:0009229">
    <property type="term" value="P:thiamine diphosphate biosynthetic process"/>
    <property type="evidence" value="ECO:0007669"/>
    <property type="project" value="UniProtKB-UniRule"/>
</dbReference>
<dbReference type="Proteomes" id="UP000535491">
    <property type="component" value="Unassembled WGS sequence"/>
</dbReference>
<comment type="catalytic activity">
    <reaction evidence="1">
        <text>thiamine phosphate + ATP = thiamine diphosphate + ADP</text>
        <dbReference type="Rhea" id="RHEA:15913"/>
        <dbReference type="ChEBI" id="CHEBI:30616"/>
        <dbReference type="ChEBI" id="CHEBI:37575"/>
        <dbReference type="ChEBI" id="CHEBI:58937"/>
        <dbReference type="ChEBI" id="CHEBI:456216"/>
        <dbReference type="EC" id="2.7.4.16"/>
    </reaction>
</comment>
<evidence type="ECO:0000313" key="5">
    <source>
        <dbReference type="Proteomes" id="UP000535491"/>
    </source>
</evidence>
<dbReference type="Gene3D" id="3.30.1330.10">
    <property type="entry name" value="PurM-like, N-terminal domain"/>
    <property type="match status" value="1"/>
</dbReference>
<keyword evidence="1" id="KW-0479">Metal-binding</keyword>
<dbReference type="InterPro" id="IPR036921">
    <property type="entry name" value="PurM-like_N_sf"/>
</dbReference>
<feature type="binding site" evidence="1">
    <location>
        <position position="116"/>
    </location>
    <ligand>
        <name>Mg(2+)</name>
        <dbReference type="ChEBI" id="CHEBI:18420"/>
        <label>1</label>
    </ligand>
</feature>
<sequence>MRSLLKGRSAWSDRIEVDIGDDAAVVVPAPERSLVMTCDTMVETVHFLRQTMSCRDIGWKLLTSNLSDIAAMGGTPTFALLSIAVPFSWQTEEIQEIYRGLYQCADENRVTLVGGDTVSTPGPLTLSLTLLGEVSPGNALRRSSAKPGDVVFVTGTVGDSAAGLYLLLHHPQLKEDFPTLVKAHTRPAAQVSIGKWLAESGFNPACDDISDGIAGEAWEIAEASGVKLVIEQEKLPLTAACKEVAKMAEMDPYEWAWFGGEDYQLIGTIRPDGWQQLRQAALEENILITAIGRVEAGEPCVEKETAGKRMSLQQKGYNHFADR</sequence>
<dbReference type="EMBL" id="JACEIQ010000016">
    <property type="protein sequence ID" value="MBA4495571.1"/>
    <property type="molecule type" value="Genomic_DNA"/>
</dbReference>
<comment type="similarity">
    <text evidence="1">Belongs to the thiamine-monophosphate kinase family.</text>
</comment>
<dbReference type="Pfam" id="PF00586">
    <property type="entry name" value="AIRS"/>
    <property type="match status" value="1"/>
</dbReference>
<evidence type="ECO:0000259" key="2">
    <source>
        <dbReference type="Pfam" id="PF00586"/>
    </source>
</evidence>
<dbReference type="GO" id="GO:0009030">
    <property type="term" value="F:thiamine-phosphate kinase activity"/>
    <property type="evidence" value="ECO:0007669"/>
    <property type="project" value="UniProtKB-UniRule"/>
</dbReference>
<comment type="miscellaneous">
    <text evidence="1">Reaction mechanism of ThiL seems to utilize a direct, inline transfer of the gamma-phosphate of ATP to TMP rather than a phosphorylated enzyme intermediate.</text>
</comment>
<feature type="binding site" evidence="1">
    <location>
        <position position="39"/>
    </location>
    <ligand>
        <name>Mg(2+)</name>
        <dbReference type="ChEBI" id="CHEBI:18420"/>
        <label>2</label>
    </ligand>
</feature>
<comment type="caution">
    <text evidence="4">The sequence shown here is derived from an EMBL/GenBank/DDBJ whole genome shotgun (WGS) entry which is preliminary data.</text>
</comment>
<dbReference type="GO" id="GO:0005524">
    <property type="term" value="F:ATP binding"/>
    <property type="evidence" value="ECO:0007669"/>
    <property type="project" value="UniProtKB-UniRule"/>
</dbReference>
<comment type="pathway">
    <text evidence="1">Cofactor biosynthesis; thiamine diphosphate biosynthesis; thiamine diphosphate from thiamine phosphate: step 1/1.</text>
</comment>
<dbReference type="InterPro" id="IPR006283">
    <property type="entry name" value="ThiL-like"/>
</dbReference>
<dbReference type="SUPFAM" id="SSF56042">
    <property type="entry name" value="PurM C-terminal domain-like"/>
    <property type="match status" value="1"/>
</dbReference>
<feature type="binding site" evidence="1">
    <location>
        <position position="37"/>
    </location>
    <ligand>
        <name>Mg(2+)</name>
        <dbReference type="ChEBI" id="CHEBI:18420"/>
        <label>4</label>
    </ligand>
</feature>
<dbReference type="NCBIfam" id="TIGR01379">
    <property type="entry name" value="thiL"/>
    <property type="match status" value="1"/>
</dbReference>
<reference evidence="4 5" key="1">
    <citation type="submission" date="2020-07" db="EMBL/GenBank/DDBJ databases">
        <authorList>
            <person name="Feng H."/>
        </authorList>
    </citation>
    <scope>NUCLEOTIDE SEQUENCE [LARGE SCALE GENOMIC DNA]</scope>
    <source>
        <strain evidence="5">s-10</strain>
    </source>
</reference>
<feature type="binding site" evidence="1">
    <location>
        <position position="68"/>
    </location>
    <ligand>
        <name>Mg(2+)</name>
        <dbReference type="ChEBI" id="CHEBI:18420"/>
        <label>2</label>
    </ligand>
</feature>
<dbReference type="InterPro" id="IPR016188">
    <property type="entry name" value="PurM-like_N"/>
</dbReference>
<dbReference type="Gene3D" id="3.90.650.10">
    <property type="entry name" value="PurM-like C-terminal domain"/>
    <property type="match status" value="1"/>
</dbReference>
<feature type="binding site" evidence="1">
    <location>
        <position position="261"/>
    </location>
    <ligand>
        <name>substrate</name>
    </ligand>
</feature>
<dbReference type="CDD" id="cd02194">
    <property type="entry name" value="ThiL"/>
    <property type="match status" value="1"/>
</dbReference>
<keyword evidence="1 4" id="KW-0418">Kinase</keyword>
<feature type="binding site" evidence="1">
    <location>
        <position position="98"/>
    </location>
    <ligand>
        <name>ATP</name>
        <dbReference type="ChEBI" id="CHEBI:30616"/>
    </ligand>
</feature>
<dbReference type="AlphaFoldDB" id="A0A7W2A8F9"/>
<dbReference type="PANTHER" id="PTHR30270:SF0">
    <property type="entry name" value="THIAMINE-MONOPHOSPHATE KINASE"/>
    <property type="match status" value="1"/>
</dbReference>
<feature type="binding site" evidence="1">
    <location>
        <position position="22"/>
    </location>
    <ligand>
        <name>Mg(2+)</name>
        <dbReference type="ChEBI" id="CHEBI:18420"/>
        <label>4</label>
    </ligand>
</feature>
<dbReference type="InterPro" id="IPR036676">
    <property type="entry name" value="PurM-like_C_sf"/>
</dbReference>
<gene>
    <name evidence="1 4" type="primary">thiL</name>
    <name evidence="4" type="ORF">H1191_14830</name>
</gene>
<evidence type="ECO:0000313" key="4">
    <source>
        <dbReference type="EMBL" id="MBA4495571.1"/>
    </source>
</evidence>
<dbReference type="HAMAP" id="MF_02128">
    <property type="entry name" value="TMP_kinase"/>
    <property type="match status" value="1"/>
</dbReference>
<feature type="domain" description="PurM-like C-terminal" evidence="3">
    <location>
        <begin position="146"/>
        <end position="298"/>
    </location>
</feature>
<keyword evidence="1" id="KW-0784">Thiamine biosynthesis</keyword>
<feature type="binding site" evidence="1">
    <location>
        <position position="46"/>
    </location>
    <ligand>
        <name>substrate</name>
    </ligand>
</feature>
<dbReference type="UniPathway" id="UPA00060">
    <property type="reaction ID" value="UER00142"/>
</dbReference>
<feature type="binding site" evidence="1">
    <location>
        <position position="210"/>
    </location>
    <ligand>
        <name>ATP</name>
        <dbReference type="ChEBI" id="CHEBI:30616"/>
    </ligand>
</feature>
<dbReference type="PANTHER" id="PTHR30270">
    <property type="entry name" value="THIAMINE-MONOPHOSPHATE KINASE"/>
    <property type="match status" value="1"/>
</dbReference>
<dbReference type="InterPro" id="IPR010918">
    <property type="entry name" value="PurM-like_C_dom"/>
</dbReference>
<feature type="binding site" evidence="1">
    <location>
        <begin position="115"/>
        <end position="116"/>
    </location>
    <ligand>
        <name>ATP</name>
        <dbReference type="ChEBI" id="CHEBI:30616"/>
    </ligand>
</feature>
<evidence type="ECO:0000256" key="1">
    <source>
        <dbReference type="HAMAP-Rule" id="MF_02128"/>
    </source>
</evidence>
<feature type="binding site" evidence="1">
    <location>
        <position position="211"/>
    </location>
    <ligand>
        <name>Mg(2+)</name>
        <dbReference type="ChEBI" id="CHEBI:18420"/>
        <label>5</label>
    </ligand>
</feature>
<proteinExistence type="inferred from homology"/>
<dbReference type="EC" id="2.7.4.16" evidence="1"/>
<feature type="binding site" evidence="1">
    <location>
        <position position="39"/>
    </location>
    <ligand>
        <name>Mg(2+)</name>
        <dbReference type="ChEBI" id="CHEBI:18420"/>
        <label>1</label>
    </ligand>
</feature>
<feature type="binding site" evidence="1">
    <location>
        <position position="208"/>
    </location>
    <ligand>
        <name>Mg(2+)</name>
        <dbReference type="ChEBI" id="CHEBI:18420"/>
        <label>3</label>
    </ligand>
</feature>
<keyword evidence="1" id="KW-0460">Magnesium</keyword>
<keyword evidence="5" id="KW-1185">Reference proteome</keyword>
<feature type="binding site" evidence="1">
    <location>
        <position position="22"/>
    </location>
    <ligand>
        <name>Mg(2+)</name>
        <dbReference type="ChEBI" id="CHEBI:18420"/>
        <label>3</label>
    </ligand>
</feature>
<feature type="binding site" evidence="1">
    <location>
        <position position="317"/>
    </location>
    <ligand>
        <name>substrate</name>
    </ligand>
</feature>
<feature type="binding site" evidence="1">
    <location>
        <position position="68"/>
    </location>
    <ligand>
        <name>Mg(2+)</name>
        <dbReference type="ChEBI" id="CHEBI:18420"/>
        <label>4</label>
    </ligand>
</feature>
<dbReference type="GO" id="GO:0000287">
    <property type="term" value="F:magnesium ion binding"/>
    <property type="evidence" value="ECO:0007669"/>
    <property type="project" value="UniProtKB-UniRule"/>
</dbReference>
<protein>
    <recommendedName>
        <fullName evidence="1">Thiamine-monophosphate kinase</fullName>
        <shortName evidence="1">TMP kinase</shortName>
        <shortName evidence="1">Thiamine-phosphate kinase</shortName>
        <ecNumber evidence="1">2.7.4.16</ecNumber>
    </recommendedName>
</protein>
<dbReference type="SUPFAM" id="SSF55326">
    <property type="entry name" value="PurM N-terminal domain-like"/>
    <property type="match status" value="1"/>
</dbReference>
<name>A0A7W2A8F9_9BACL</name>